<dbReference type="EMBL" id="BEXD01002669">
    <property type="protein sequence ID" value="GBB99053.1"/>
    <property type="molecule type" value="Genomic_DNA"/>
</dbReference>
<keyword evidence="2" id="KW-1185">Reference proteome</keyword>
<name>A0A2Z6RAA4_9GLOM</name>
<evidence type="ECO:0000313" key="2">
    <source>
        <dbReference type="Proteomes" id="UP000247702"/>
    </source>
</evidence>
<reference evidence="1 2" key="1">
    <citation type="submission" date="2017-11" db="EMBL/GenBank/DDBJ databases">
        <title>The genome of Rhizophagus clarus HR1 reveals common genetic basis of auxotrophy among arbuscular mycorrhizal fungi.</title>
        <authorList>
            <person name="Kobayashi Y."/>
        </authorList>
    </citation>
    <scope>NUCLEOTIDE SEQUENCE [LARGE SCALE GENOMIC DNA]</scope>
    <source>
        <strain evidence="1 2">HR1</strain>
    </source>
</reference>
<organism evidence="1 2">
    <name type="scientific">Rhizophagus clarus</name>
    <dbReference type="NCBI Taxonomy" id="94130"/>
    <lineage>
        <taxon>Eukaryota</taxon>
        <taxon>Fungi</taxon>
        <taxon>Fungi incertae sedis</taxon>
        <taxon>Mucoromycota</taxon>
        <taxon>Glomeromycotina</taxon>
        <taxon>Glomeromycetes</taxon>
        <taxon>Glomerales</taxon>
        <taxon>Glomeraceae</taxon>
        <taxon>Rhizophagus</taxon>
    </lineage>
</organism>
<evidence type="ECO:0000313" key="1">
    <source>
        <dbReference type="EMBL" id="GBB99053.1"/>
    </source>
</evidence>
<gene>
    <name evidence="1" type="ORF">RclHR1_03400005</name>
</gene>
<proteinExistence type="predicted"/>
<dbReference type="AlphaFoldDB" id="A0A2Z6RAA4"/>
<dbReference type="Proteomes" id="UP000247702">
    <property type="component" value="Unassembled WGS sequence"/>
</dbReference>
<protein>
    <submittedName>
        <fullName evidence="1">Uncharacterized protein</fullName>
    </submittedName>
</protein>
<sequence length="245" mass="28124">MKSKLSRIRNIDNDTNDSSIELRKKKQKQGESKLDYYMQIADDVFLSAVAYEDLIKGNISSFIKLLEIRLSTRSQRSLSSANEPVLQAIVEFLLPSKHHVPELCLIMNNTKKKGNGNLDFLIFCLGEEIESYINLELKYITLVGDFTKRPYVHYAKKANEWKKTTLGEILNNGIKQLERYTDVIAKGQVTFKNSKAGVYDERIKIINSSNSSNKLIGFIIVVIEFHRIIINIAKLDNNQPRYFSL</sequence>
<comment type="caution">
    <text evidence="1">The sequence shown here is derived from an EMBL/GenBank/DDBJ whole genome shotgun (WGS) entry which is preliminary data.</text>
</comment>
<accession>A0A2Z6RAA4</accession>